<evidence type="ECO:0000313" key="1">
    <source>
        <dbReference type="EMBL" id="PKI48965.1"/>
    </source>
</evidence>
<dbReference type="EMBL" id="PGOL01002301">
    <property type="protein sequence ID" value="PKI48965.1"/>
    <property type="molecule type" value="Genomic_DNA"/>
</dbReference>
<protein>
    <submittedName>
        <fullName evidence="1">Uncharacterized protein</fullName>
    </submittedName>
</protein>
<dbReference type="AlphaFoldDB" id="A0A2I0IYD9"/>
<gene>
    <name evidence="1" type="ORF">CRG98_030632</name>
</gene>
<dbReference type="Proteomes" id="UP000233551">
    <property type="component" value="Unassembled WGS sequence"/>
</dbReference>
<name>A0A2I0IYD9_PUNGR</name>
<reference evidence="1 2" key="1">
    <citation type="submission" date="2017-11" db="EMBL/GenBank/DDBJ databases">
        <title>De-novo sequencing of pomegranate (Punica granatum L.) genome.</title>
        <authorList>
            <person name="Akparov Z."/>
            <person name="Amiraslanov A."/>
            <person name="Hajiyeva S."/>
            <person name="Abbasov M."/>
            <person name="Kaur K."/>
            <person name="Hamwieh A."/>
            <person name="Solovyev V."/>
            <person name="Salamov A."/>
            <person name="Braich B."/>
            <person name="Kosarev P."/>
            <person name="Mahmoud A."/>
            <person name="Hajiyev E."/>
            <person name="Babayeva S."/>
            <person name="Izzatullayeva V."/>
            <person name="Mammadov A."/>
            <person name="Mammadov A."/>
            <person name="Sharifova S."/>
            <person name="Ojaghi J."/>
            <person name="Eynullazada K."/>
            <person name="Bayramov B."/>
            <person name="Abdulazimova A."/>
            <person name="Shahmuradov I."/>
        </authorList>
    </citation>
    <scope>NUCLEOTIDE SEQUENCE [LARGE SCALE GENOMIC DNA]</scope>
    <source>
        <strain evidence="2">cv. AG2017</strain>
        <tissue evidence="1">Leaf</tissue>
    </source>
</reference>
<proteinExistence type="predicted"/>
<organism evidence="1 2">
    <name type="scientific">Punica granatum</name>
    <name type="common">Pomegranate</name>
    <dbReference type="NCBI Taxonomy" id="22663"/>
    <lineage>
        <taxon>Eukaryota</taxon>
        <taxon>Viridiplantae</taxon>
        <taxon>Streptophyta</taxon>
        <taxon>Embryophyta</taxon>
        <taxon>Tracheophyta</taxon>
        <taxon>Spermatophyta</taxon>
        <taxon>Magnoliopsida</taxon>
        <taxon>eudicotyledons</taxon>
        <taxon>Gunneridae</taxon>
        <taxon>Pentapetalae</taxon>
        <taxon>rosids</taxon>
        <taxon>malvids</taxon>
        <taxon>Myrtales</taxon>
        <taxon>Lythraceae</taxon>
        <taxon>Punica</taxon>
    </lineage>
</organism>
<keyword evidence="2" id="KW-1185">Reference proteome</keyword>
<accession>A0A2I0IYD9</accession>
<sequence length="118" mass="12339">MERAAMGITAALGHDVGPTCFEEGACIMKGAVARGTGACPASCGVHKRLLGCMSACSADFVICTGRIPNELAQFIGAYPMDLQGARALARADFVICTRHIPNELAQFIGAYSMDLQDA</sequence>
<comment type="caution">
    <text evidence="1">The sequence shown here is derived from an EMBL/GenBank/DDBJ whole genome shotgun (WGS) entry which is preliminary data.</text>
</comment>
<evidence type="ECO:0000313" key="2">
    <source>
        <dbReference type="Proteomes" id="UP000233551"/>
    </source>
</evidence>